<dbReference type="RefSeq" id="WP_134674396.1">
    <property type="nucleotide sequence ID" value="NZ_SPUH01000001.1"/>
</dbReference>
<protein>
    <recommendedName>
        <fullName evidence="3">Terminase</fullName>
    </recommendedName>
</protein>
<dbReference type="EMBL" id="SPUH01000001">
    <property type="protein sequence ID" value="TKS55040.1"/>
    <property type="molecule type" value="Genomic_DNA"/>
</dbReference>
<name>A0A4Z1R6G6_9GAMM</name>
<dbReference type="Proteomes" id="UP000298681">
    <property type="component" value="Unassembled WGS sequence"/>
</dbReference>
<evidence type="ECO:0000313" key="2">
    <source>
        <dbReference type="Proteomes" id="UP000298681"/>
    </source>
</evidence>
<comment type="caution">
    <text evidence="1">The sequence shown here is derived from an EMBL/GenBank/DDBJ whole genome shotgun (WGS) entry which is preliminary data.</text>
</comment>
<organism evidence="1 2">
    <name type="scientific">Luteimonas yindakuii</name>
    <dbReference type="NCBI Taxonomy" id="2565782"/>
    <lineage>
        <taxon>Bacteria</taxon>
        <taxon>Pseudomonadati</taxon>
        <taxon>Pseudomonadota</taxon>
        <taxon>Gammaproteobacteria</taxon>
        <taxon>Lysobacterales</taxon>
        <taxon>Lysobacteraceae</taxon>
        <taxon>Luteimonas</taxon>
    </lineage>
</organism>
<keyword evidence="2" id="KW-1185">Reference proteome</keyword>
<accession>A0A4Z1R6G6</accession>
<reference evidence="1 2" key="1">
    <citation type="submission" date="2019-01" db="EMBL/GenBank/DDBJ databases">
        <authorList>
            <person name="Zhang S."/>
        </authorList>
    </citation>
    <scope>NUCLEOTIDE SEQUENCE [LARGE SCALE GENOMIC DNA]</scope>
    <source>
        <strain evidence="1 2">1626</strain>
    </source>
</reference>
<sequence length="174" mass="19501">MATKTGDAGGRPTKFQPAYAEQARKLAMLGLSDAKIAEFFAVAESTLHLWKTRHGEFSECLAAGKVQADADVAAALYRTALGGAKVTELREEPDSEGNIIRKRVIRELAPHFGAQKYLLACRHPDKWRESLRFEDVTPPEQLVETAMRFDELMAAARERQRRVLIERGILPPRE</sequence>
<evidence type="ECO:0008006" key="3">
    <source>
        <dbReference type="Google" id="ProtNLM"/>
    </source>
</evidence>
<dbReference type="AlphaFoldDB" id="A0A4Z1R6G6"/>
<proteinExistence type="predicted"/>
<evidence type="ECO:0000313" key="1">
    <source>
        <dbReference type="EMBL" id="TKS55040.1"/>
    </source>
</evidence>
<gene>
    <name evidence="1" type="ORF">E4582_09885</name>
</gene>